<dbReference type="AlphaFoldDB" id="A0A542WZ60"/>
<accession>A0A542WZ60</accession>
<gene>
    <name evidence="3" type="ORF">FB554_3169</name>
    <name evidence="2" type="ORF">FB554_3179</name>
</gene>
<keyword evidence="4" id="KW-1185">Reference proteome</keyword>
<organism evidence="2 4">
    <name type="scientific">Barrientosiimonas humi</name>
    <dbReference type="NCBI Taxonomy" id="999931"/>
    <lineage>
        <taxon>Bacteria</taxon>
        <taxon>Bacillati</taxon>
        <taxon>Actinomycetota</taxon>
        <taxon>Actinomycetes</taxon>
        <taxon>Micrococcales</taxon>
        <taxon>Dermacoccaceae</taxon>
        <taxon>Barrientosiimonas</taxon>
    </lineage>
</organism>
<reference evidence="2 4" key="1">
    <citation type="submission" date="2019-06" db="EMBL/GenBank/DDBJ databases">
        <title>Sequencing the genomes of 1000 actinobacteria strains.</title>
        <authorList>
            <person name="Klenk H.-P."/>
        </authorList>
    </citation>
    <scope>NUCLEOTIDE SEQUENCE [LARGE SCALE GENOMIC DNA]</scope>
    <source>
        <strain evidence="2 4">DSM 24617</strain>
    </source>
</reference>
<dbReference type="EMBL" id="VFOK01000002">
    <property type="protein sequence ID" value="TQL28871.1"/>
    <property type="molecule type" value="Genomic_DNA"/>
</dbReference>
<evidence type="ECO:0000256" key="1">
    <source>
        <dbReference type="SAM" id="SignalP"/>
    </source>
</evidence>
<comment type="caution">
    <text evidence="2">The sequence shown here is derived from an EMBL/GenBank/DDBJ whole genome shotgun (WGS) entry which is preliminary data.</text>
</comment>
<sequence>MPTIARSAALTTLPVAFLLAAAPSASAVELTTTQQATTSTRLAKLGSTVSFPATTMTSTIDTDDGSMTSTMPAQTTTTRLALAGLPLADVRLRIVPDGPAVGSMSPTEGWIRTTQRLNVEIESIRPVIAPGINLVKPTCKTTSAGTVALSGDFTGITEPATLTGDLTIPSFSGCGFGRDLLVTAAVSGPGNTVTVDLSPAGT</sequence>
<dbReference type="EMBL" id="VFOK01000001">
    <property type="protein sequence ID" value="TQL34986.1"/>
    <property type="molecule type" value="Genomic_DNA"/>
</dbReference>
<feature type="signal peptide" evidence="1">
    <location>
        <begin position="1"/>
        <end position="27"/>
    </location>
</feature>
<dbReference type="OrthoDB" id="4863392at2"/>
<evidence type="ECO:0000313" key="3">
    <source>
        <dbReference type="EMBL" id="TQL34986.1"/>
    </source>
</evidence>
<dbReference type="Proteomes" id="UP000318336">
    <property type="component" value="Unassembled WGS sequence"/>
</dbReference>
<keyword evidence="1" id="KW-0732">Signal</keyword>
<protein>
    <submittedName>
        <fullName evidence="2">Uncharacterized protein</fullName>
    </submittedName>
</protein>
<name>A0A542WZ60_9MICO</name>
<dbReference type="RefSeq" id="WP_142007322.1">
    <property type="nucleotide sequence ID" value="NZ_CAJTBP010000001.1"/>
</dbReference>
<evidence type="ECO:0000313" key="4">
    <source>
        <dbReference type="Proteomes" id="UP000318336"/>
    </source>
</evidence>
<evidence type="ECO:0000313" key="2">
    <source>
        <dbReference type="EMBL" id="TQL28871.1"/>
    </source>
</evidence>
<proteinExistence type="predicted"/>
<feature type="chain" id="PRO_5036135790" evidence="1">
    <location>
        <begin position="28"/>
        <end position="202"/>
    </location>
</feature>